<sequence length="92" mass="10473">MQFLSISRPHRSFTESQYLELVDAEGRQARTLYTNGTIRQLWHRMDAPGVCILWEANDAKDVKEMLDALPFAKAGIVEFTVIPLKPYKGFGS</sequence>
<accession>A0A4V2G1L5</accession>
<dbReference type="InterPro" id="IPR011008">
    <property type="entry name" value="Dimeric_a/b-barrel"/>
</dbReference>
<name>A0A4V2G1L5_9BACT</name>
<dbReference type="Proteomes" id="UP000292958">
    <property type="component" value="Unassembled WGS sequence"/>
</dbReference>
<feature type="domain" description="Muconolactone isomerase" evidence="1">
    <location>
        <begin position="12"/>
        <end position="87"/>
    </location>
</feature>
<dbReference type="RefSeq" id="WP_130424998.1">
    <property type="nucleotide sequence ID" value="NZ_SHKW01000007.1"/>
</dbReference>
<dbReference type="Pfam" id="PF02426">
    <property type="entry name" value="MIase"/>
    <property type="match status" value="1"/>
</dbReference>
<evidence type="ECO:0000313" key="3">
    <source>
        <dbReference type="Proteomes" id="UP000292958"/>
    </source>
</evidence>
<keyword evidence="3" id="KW-1185">Reference proteome</keyword>
<protein>
    <submittedName>
        <fullName evidence="2">Muconolactone delta-isomerase</fullName>
    </submittedName>
</protein>
<proteinExistence type="predicted"/>
<evidence type="ECO:0000313" key="2">
    <source>
        <dbReference type="EMBL" id="RZU29716.1"/>
    </source>
</evidence>
<dbReference type="OrthoDB" id="1097151at2"/>
<gene>
    <name evidence="2" type="ORF">BDD14_6324</name>
</gene>
<dbReference type="AlphaFoldDB" id="A0A4V2G1L5"/>
<reference evidence="2 3" key="1">
    <citation type="submission" date="2019-02" db="EMBL/GenBank/DDBJ databases">
        <title>Genomic Encyclopedia of Archaeal and Bacterial Type Strains, Phase II (KMG-II): from individual species to whole genera.</title>
        <authorList>
            <person name="Goeker M."/>
        </authorList>
    </citation>
    <scope>NUCLEOTIDE SEQUENCE [LARGE SCALE GENOMIC DNA]</scope>
    <source>
        <strain evidence="2 3">DSM 18101</strain>
    </source>
</reference>
<keyword evidence="2" id="KW-0413">Isomerase</keyword>
<dbReference type="SUPFAM" id="SSF54909">
    <property type="entry name" value="Dimeric alpha+beta barrel"/>
    <property type="match status" value="1"/>
</dbReference>
<comment type="caution">
    <text evidence="2">The sequence shown here is derived from an EMBL/GenBank/DDBJ whole genome shotgun (WGS) entry which is preliminary data.</text>
</comment>
<evidence type="ECO:0000259" key="1">
    <source>
        <dbReference type="Pfam" id="PF02426"/>
    </source>
</evidence>
<dbReference type="EMBL" id="SHKW01000007">
    <property type="protein sequence ID" value="RZU29716.1"/>
    <property type="molecule type" value="Genomic_DNA"/>
</dbReference>
<dbReference type="GO" id="GO:0016853">
    <property type="term" value="F:isomerase activity"/>
    <property type="evidence" value="ECO:0007669"/>
    <property type="project" value="UniProtKB-KW"/>
</dbReference>
<dbReference type="Gene3D" id="3.30.70.1060">
    <property type="entry name" value="Dimeric alpha+beta barrel"/>
    <property type="match status" value="1"/>
</dbReference>
<dbReference type="InterPro" id="IPR026029">
    <property type="entry name" value="MLI_dom"/>
</dbReference>
<organism evidence="2 3">
    <name type="scientific">Edaphobacter modestus</name>
    <dbReference type="NCBI Taxonomy" id="388466"/>
    <lineage>
        <taxon>Bacteria</taxon>
        <taxon>Pseudomonadati</taxon>
        <taxon>Acidobacteriota</taxon>
        <taxon>Terriglobia</taxon>
        <taxon>Terriglobales</taxon>
        <taxon>Acidobacteriaceae</taxon>
        <taxon>Edaphobacter</taxon>
    </lineage>
</organism>